<organism evidence="1 2">
    <name type="scientific">Phaseolus angularis</name>
    <name type="common">Azuki bean</name>
    <name type="synonym">Vigna angularis</name>
    <dbReference type="NCBI Taxonomy" id="3914"/>
    <lineage>
        <taxon>Eukaryota</taxon>
        <taxon>Viridiplantae</taxon>
        <taxon>Streptophyta</taxon>
        <taxon>Embryophyta</taxon>
        <taxon>Tracheophyta</taxon>
        <taxon>Spermatophyta</taxon>
        <taxon>Magnoliopsida</taxon>
        <taxon>eudicotyledons</taxon>
        <taxon>Gunneridae</taxon>
        <taxon>Pentapetalae</taxon>
        <taxon>rosids</taxon>
        <taxon>fabids</taxon>
        <taxon>Fabales</taxon>
        <taxon>Fabaceae</taxon>
        <taxon>Papilionoideae</taxon>
        <taxon>50 kb inversion clade</taxon>
        <taxon>NPAAA clade</taxon>
        <taxon>indigoferoid/millettioid clade</taxon>
        <taxon>Phaseoleae</taxon>
        <taxon>Vigna</taxon>
    </lineage>
</organism>
<accession>A0A0L9VKF4</accession>
<dbReference type="AlphaFoldDB" id="A0A0L9VKF4"/>
<dbReference type="Proteomes" id="UP000053144">
    <property type="component" value="Chromosome 10"/>
</dbReference>
<protein>
    <submittedName>
        <fullName evidence="1">Uncharacterized protein</fullName>
    </submittedName>
</protein>
<gene>
    <name evidence="1" type="ORF">LR48_Vigan10g133000</name>
</gene>
<name>A0A0L9VKF4_PHAAN</name>
<evidence type="ECO:0000313" key="2">
    <source>
        <dbReference type="Proteomes" id="UP000053144"/>
    </source>
</evidence>
<evidence type="ECO:0000313" key="1">
    <source>
        <dbReference type="EMBL" id="KOM55438.1"/>
    </source>
</evidence>
<reference evidence="2" key="1">
    <citation type="journal article" date="2015" name="Proc. Natl. Acad. Sci. U.S.A.">
        <title>Genome sequencing of adzuki bean (Vigna angularis) provides insight into high starch and low fat accumulation and domestication.</title>
        <authorList>
            <person name="Yang K."/>
            <person name="Tian Z."/>
            <person name="Chen C."/>
            <person name="Luo L."/>
            <person name="Zhao B."/>
            <person name="Wang Z."/>
            <person name="Yu L."/>
            <person name="Li Y."/>
            <person name="Sun Y."/>
            <person name="Li W."/>
            <person name="Chen Y."/>
            <person name="Li Y."/>
            <person name="Zhang Y."/>
            <person name="Ai D."/>
            <person name="Zhao J."/>
            <person name="Shang C."/>
            <person name="Ma Y."/>
            <person name="Wu B."/>
            <person name="Wang M."/>
            <person name="Gao L."/>
            <person name="Sun D."/>
            <person name="Zhang P."/>
            <person name="Guo F."/>
            <person name="Wang W."/>
            <person name="Li Y."/>
            <person name="Wang J."/>
            <person name="Varshney R.K."/>
            <person name="Wang J."/>
            <person name="Ling H.Q."/>
            <person name="Wan P."/>
        </authorList>
    </citation>
    <scope>NUCLEOTIDE SEQUENCE</scope>
    <source>
        <strain evidence="2">cv. Jingnong 6</strain>
    </source>
</reference>
<dbReference type="EMBL" id="CM003380">
    <property type="protein sequence ID" value="KOM55438.1"/>
    <property type="molecule type" value="Genomic_DNA"/>
</dbReference>
<sequence length="77" mass="9045">MVAFSDQSKEERLSFWKVLGAKEVVEHGIVNRMDEVAMTLNNSQHRHVIRVLLKNDYFSIPEEYLPSSWRRESSLIP</sequence>
<proteinExistence type="predicted"/>
<dbReference type="Gramene" id="KOM55438">
    <property type="protein sequence ID" value="KOM55438"/>
    <property type="gene ID" value="LR48_Vigan10g133000"/>
</dbReference>